<feature type="compositionally biased region" description="Polar residues" evidence="1">
    <location>
        <begin position="45"/>
        <end position="54"/>
    </location>
</feature>
<keyword evidence="3" id="KW-1185">Reference proteome</keyword>
<sequence>MTNTNTTTHSEKTAPSTQQTDDSTDSKEQQPPPDYSPRRRKGHTTSKPESTTATHDFPDDTLDLAEQYKDLQHYTDSSNHHPIPSLPPVPHHAPPEDTSELLSPWWSEEPPDVTECESDDHSNHTSNHTSSNLPHNGHDTSQQQQQQQQEGLSHFLVNFRRQATDKKTGKDLWEESCYLWTKEPQQQAESNLIHDIKAATGGEPSNTKHTYPLNSQCAMVCLFRESQERKTKKRQAMNLSSSWNPFYGNWLVVAWTRASFSEHIKETDITKKNSPDYYTVELGERLGRTGEDVSHFMTRTFTPVQELGRRYIESWKDGTQVGFFSRFLASAQRGDAFYLLWDSARRAVDNMMDNSKKNDDDDHKR</sequence>
<proteinExistence type="predicted"/>
<feature type="compositionally biased region" description="Acidic residues" evidence="1">
    <location>
        <begin position="109"/>
        <end position="118"/>
    </location>
</feature>
<dbReference type="OrthoDB" id="5569779at2759"/>
<dbReference type="Proteomes" id="UP000078561">
    <property type="component" value="Unassembled WGS sequence"/>
</dbReference>
<reference evidence="2" key="1">
    <citation type="submission" date="2016-04" db="EMBL/GenBank/DDBJ databases">
        <authorList>
            <person name="Evans L.H."/>
            <person name="Alamgir A."/>
            <person name="Owens N."/>
            <person name="Weber N.D."/>
            <person name="Virtaneva K."/>
            <person name="Barbian K."/>
            <person name="Babar A."/>
            <person name="Rosenke K."/>
        </authorList>
    </citation>
    <scope>NUCLEOTIDE SEQUENCE [LARGE SCALE GENOMIC DNA]</scope>
    <source>
        <strain evidence="2">CBS 101.48</strain>
    </source>
</reference>
<dbReference type="OMA" id="KESKDQW"/>
<dbReference type="InParanoid" id="A0A168LY92"/>
<organism evidence="2">
    <name type="scientific">Absidia glauca</name>
    <name type="common">Pin mould</name>
    <dbReference type="NCBI Taxonomy" id="4829"/>
    <lineage>
        <taxon>Eukaryota</taxon>
        <taxon>Fungi</taxon>
        <taxon>Fungi incertae sedis</taxon>
        <taxon>Mucoromycota</taxon>
        <taxon>Mucoromycotina</taxon>
        <taxon>Mucoromycetes</taxon>
        <taxon>Mucorales</taxon>
        <taxon>Cunninghamellaceae</taxon>
        <taxon>Absidia</taxon>
    </lineage>
</organism>
<feature type="region of interest" description="Disordered" evidence="1">
    <location>
        <begin position="1"/>
        <end position="150"/>
    </location>
</feature>
<gene>
    <name evidence="2" type="primary">ABSGL_03197.1 scaffold 4267</name>
</gene>
<evidence type="ECO:0000313" key="2">
    <source>
        <dbReference type="EMBL" id="SAL97690.1"/>
    </source>
</evidence>
<accession>A0A168LY92</accession>
<dbReference type="AlphaFoldDB" id="A0A168LY92"/>
<name>A0A168LY92_ABSGL</name>
<dbReference type="EMBL" id="LT551899">
    <property type="protein sequence ID" value="SAL97690.1"/>
    <property type="molecule type" value="Genomic_DNA"/>
</dbReference>
<evidence type="ECO:0000313" key="3">
    <source>
        <dbReference type="Proteomes" id="UP000078561"/>
    </source>
</evidence>
<protein>
    <submittedName>
        <fullName evidence="2">Uncharacterized protein</fullName>
    </submittedName>
</protein>
<evidence type="ECO:0000256" key="1">
    <source>
        <dbReference type="SAM" id="MobiDB-lite"/>
    </source>
</evidence>